<reference evidence="3" key="2">
    <citation type="journal article" date="2018" name="Nat. Commun.">
        <title>Extreme sensitivity to ultraviolet light in the fungal pathogen causing white-nose syndrome of bats.</title>
        <authorList>
            <person name="Palmer J.M."/>
            <person name="Drees K.P."/>
            <person name="Foster J.T."/>
            <person name="Lindner D.L."/>
        </authorList>
    </citation>
    <scope>NUCLEOTIDE SEQUENCE [LARGE SCALE GENOMIC DNA]</scope>
    <source>
        <strain evidence="3">UAMH 10579</strain>
    </source>
</reference>
<feature type="compositionally biased region" description="Basic and acidic residues" evidence="1">
    <location>
        <begin position="220"/>
        <end position="230"/>
    </location>
</feature>
<evidence type="ECO:0000313" key="3">
    <source>
        <dbReference type="Proteomes" id="UP000091956"/>
    </source>
</evidence>
<organism evidence="2 3">
    <name type="scientific">Pseudogymnoascus verrucosus</name>
    <dbReference type="NCBI Taxonomy" id="342668"/>
    <lineage>
        <taxon>Eukaryota</taxon>
        <taxon>Fungi</taxon>
        <taxon>Dikarya</taxon>
        <taxon>Ascomycota</taxon>
        <taxon>Pezizomycotina</taxon>
        <taxon>Leotiomycetes</taxon>
        <taxon>Thelebolales</taxon>
        <taxon>Thelebolaceae</taxon>
        <taxon>Pseudogymnoascus</taxon>
    </lineage>
</organism>
<sequence length="473" mass="51960">MRYQNWDVLLFSDKSKVPIQEFKTTCHVIQDSEYLPTQGTLPLLPTVTSFVPALGQGQNFRLSIHSWEAPEPSRFALNFTKDPGLIMFEARVFIDGRLAGHRYFGRDGPWPTIIETGINVNKNGDLEPLRFPEFHQELLSQNYWNAGDDLGRIKVVIAEGLHRESPAMPFDRIKNIVAFSFQHAPLEVLESSSIAWPNAEMWRHISFVAGMLPGGNVPRKPSEGAVEAHSHSPRRRSISLARPQRPPPAMGMMLPPGLPVFPHPANFDPFTEPRATQWRQPSSADVSMPDYSSSVSLASHSRQFTDPISSNKPEPQRFQSLESIGAFEGLCEALKPSNVTKKSVLGDSDDVRLAQNKAPKVPDDHQSIRSIAGQTTPATAPESGISGSVKSRKENAQDSPLPREALSEGNNFTLGASQPSSAISAAGHKRQHVVTPASVKAIDQEDEPKNSIMRKISQGSAGRRALGELPNAL</sequence>
<proteinExistence type="predicted"/>
<dbReference type="GeneID" id="28843841"/>
<feature type="compositionally biased region" description="Polar residues" evidence="1">
    <location>
        <begin position="368"/>
        <end position="378"/>
    </location>
</feature>
<protein>
    <submittedName>
        <fullName evidence="2">Uncharacterized protein</fullName>
    </submittedName>
</protein>
<keyword evidence="3" id="KW-1185">Reference proteome</keyword>
<feature type="region of interest" description="Disordered" evidence="1">
    <location>
        <begin position="350"/>
        <end position="473"/>
    </location>
</feature>
<reference evidence="2 3" key="1">
    <citation type="submission" date="2016-03" db="EMBL/GenBank/DDBJ databases">
        <title>Comparative genomics of Pseudogymnoascus destructans, the fungus causing white-nose syndrome of bats.</title>
        <authorList>
            <person name="Palmer J.M."/>
            <person name="Drees K.P."/>
            <person name="Foster J.T."/>
            <person name="Lindner D.L."/>
        </authorList>
    </citation>
    <scope>NUCLEOTIDE SEQUENCE [LARGE SCALE GENOMIC DNA]</scope>
    <source>
        <strain evidence="2 3">UAMH 10579</strain>
    </source>
</reference>
<name>A0A1B8G718_9PEZI</name>
<dbReference type="RefSeq" id="XP_059319241.1">
    <property type="nucleotide sequence ID" value="XM_059464157.1"/>
</dbReference>
<dbReference type="EMBL" id="KV460284">
    <property type="protein sequence ID" value="OBT91636.2"/>
    <property type="molecule type" value="Genomic_DNA"/>
</dbReference>
<evidence type="ECO:0000256" key="1">
    <source>
        <dbReference type="SAM" id="MobiDB-lite"/>
    </source>
</evidence>
<accession>A0A1B8G718</accession>
<feature type="compositionally biased region" description="Polar residues" evidence="1">
    <location>
        <begin position="408"/>
        <end position="423"/>
    </location>
</feature>
<feature type="region of interest" description="Disordered" evidence="1">
    <location>
        <begin position="218"/>
        <end position="251"/>
    </location>
</feature>
<evidence type="ECO:0000313" key="2">
    <source>
        <dbReference type="EMBL" id="OBT91636.2"/>
    </source>
</evidence>
<dbReference type="AlphaFoldDB" id="A0A1B8G718"/>
<gene>
    <name evidence="2" type="ORF">VE01_10455</name>
</gene>
<feature type="compositionally biased region" description="Polar residues" evidence="1">
    <location>
        <begin position="277"/>
        <end position="315"/>
    </location>
</feature>
<dbReference type="STRING" id="342668.A0A1B8G718"/>
<feature type="region of interest" description="Disordered" evidence="1">
    <location>
        <begin position="263"/>
        <end position="315"/>
    </location>
</feature>
<dbReference type="Proteomes" id="UP000091956">
    <property type="component" value="Unassembled WGS sequence"/>
</dbReference>